<accession>A0A0L0WAF3</accession>
<evidence type="ECO:0000256" key="3">
    <source>
        <dbReference type="ARBA" id="ARBA00009060"/>
    </source>
</evidence>
<keyword evidence="8 16" id="KW-0436">Ligase</keyword>
<comment type="subunit">
    <text evidence="4">Homodimer.</text>
</comment>
<dbReference type="InterPro" id="IPR036615">
    <property type="entry name" value="Mur_ligase_C_dom_sf"/>
</dbReference>
<gene>
    <name evidence="16" type="primary">cphA</name>
    <name evidence="16" type="ORF">CLPU_7c01170</name>
</gene>
<evidence type="ECO:0000256" key="5">
    <source>
        <dbReference type="ARBA" id="ARBA00012968"/>
    </source>
</evidence>
<dbReference type="Pfam" id="PF18921">
    <property type="entry name" value="Cyanophycin_syn"/>
    <property type="match status" value="1"/>
</dbReference>
<dbReference type="PATRIC" id="fig|1503.3.peg.3107"/>
<dbReference type="AlphaFoldDB" id="A0A0L0WAF3"/>
<dbReference type="NCBIfam" id="NF010623">
    <property type="entry name" value="PRK14016.1"/>
    <property type="match status" value="1"/>
</dbReference>
<evidence type="ECO:0000256" key="1">
    <source>
        <dbReference type="ARBA" id="ARBA00003184"/>
    </source>
</evidence>
<dbReference type="OrthoDB" id="9803907at2"/>
<evidence type="ECO:0000256" key="9">
    <source>
        <dbReference type="ARBA" id="ARBA00022741"/>
    </source>
</evidence>
<dbReference type="SUPFAM" id="SSF56059">
    <property type="entry name" value="Glutathione synthetase ATP-binding domain-like"/>
    <property type="match status" value="1"/>
</dbReference>
<dbReference type="NCBIfam" id="TIGR02068">
    <property type="entry name" value="cya_phycin_syn"/>
    <property type="match status" value="1"/>
</dbReference>
<evidence type="ECO:0000256" key="4">
    <source>
        <dbReference type="ARBA" id="ARBA00011738"/>
    </source>
</evidence>
<dbReference type="InterPro" id="IPR011810">
    <property type="entry name" value="Cya_phycin_syn"/>
</dbReference>
<dbReference type="PANTHER" id="PTHR23135">
    <property type="entry name" value="MUR LIGASE FAMILY MEMBER"/>
    <property type="match status" value="1"/>
</dbReference>
<dbReference type="EC" id="6.3.2.29" evidence="6"/>
<dbReference type="InterPro" id="IPR044019">
    <property type="entry name" value="Cyanophycin_syn_N"/>
</dbReference>
<dbReference type="Pfam" id="PF02786">
    <property type="entry name" value="CPSase_L_D2"/>
    <property type="match status" value="1"/>
</dbReference>
<evidence type="ECO:0000313" key="17">
    <source>
        <dbReference type="Proteomes" id="UP000037267"/>
    </source>
</evidence>
<comment type="pathway">
    <text evidence="2">Cell wall biogenesis; peptidoglycan biosynthesis.</text>
</comment>
<dbReference type="Gene3D" id="3.90.190.20">
    <property type="entry name" value="Mur ligase, C-terminal domain"/>
    <property type="match status" value="1"/>
</dbReference>
<dbReference type="RefSeq" id="WP_050355311.1">
    <property type="nucleotide sequence ID" value="NZ_LGSS01000007.1"/>
</dbReference>
<keyword evidence="17" id="KW-1185">Reference proteome</keyword>
<evidence type="ECO:0000256" key="14">
    <source>
        <dbReference type="PROSITE-ProRule" id="PRU00409"/>
    </source>
</evidence>
<comment type="catalytic activity">
    <reaction evidence="12">
        <text>[L-4-(L-arginin-2-N-yl)aspartate](n)-L-aspartate + L-arginine + ATP = [L-4-(L-arginin-2-N-yl)aspartate](n+1) + ADP + phosphate + H(+)</text>
        <dbReference type="Rhea" id="RHEA:23888"/>
        <dbReference type="Rhea" id="RHEA-COMP:13732"/>
        <dbReference type="Rhea" id="RHEA-COMP:13733"/>
        <dbReference type="ChEBI" id="CHEBI:15378"/>
        <dbReference type="ChEBI" id="CHEBI:30616"/>
        <dbReference type="ChEBI" id="CHEBI:32682"/>
        <dbReference type="ChEBI" id="CHEBI:43474"/>
        <dbReference type="ChEBI" id="CHEBI:137986"/>
        <dbReference type="ChEBI" id="CHEBI:137990"/>
        <dbReference type="ChEBI" id="CHEBI:456216"/>
        <dbReference type="EC" id="6.3.2.30"/>
    </reaction>
</comment>
<dbReference type="InterPro" id="IPR036565">
    <property type="entry name" value="Mur-like_cat_sf"/>
</dbReference>
<evidence type="ECO:0000256" key="11">
    <source>
        <dbReference type="ARBA" id="ARBA00031353"/>
    </source>
</evidence>
<keyword evidence="10 14" id="KW-0067">ATP-binding</keyword>
<dbReference type="GO" id="GO:0071160">
    <property type="term" value="F:cyanophycin synthetase activity (L-aspartate-adding)"/>
    <property type="evidence" value="ECO:0007669"/>
    <property type="project" value="UniProtKB-EC"/>
</dbReference>
<evidence type="ECO:0000259" key="15">
    <source>
        <dbReference type="PROSITE" id="PS50975"/>
    </source>
</evidence>
<dbReference type="SUPFAM" id="SSF53623">
    <property type="entry name" value="MurD-like peptide ligases, catalytic domain"/>
    <property type="match status" value="1"/>
</dbReference>
<evidence type="ECO:0000256" key="13">
    <source>
        <dbReference type="ARBA" id="ARBA00048425"/>
    </source>
</evidence>
<dbReference type="SUPFAM" id="SSF53244">
    <property type="entry name" value="MurD-like peptide ligases, peptide-binding domain"/>
    <property type="match status" value="1"/>
</dbReference>
<comment type="function">
    <text evidence="1">Catalyzes the ATP-dependent polymerization of arginine and aspartate to multi-L-arginyl-poly-L-aspartic acid (cyanophycin; a water-insoluble reserve polymer).</text>
</comment>
<dbReference type="GO" id="GO:0005524">
    <property type="term" value="F:ATP binding"/>
    <property type="evidence" value="ECO:0007669"/>
    <property type="project" value="UniProtKB-UniRule"/>
</dbReference>
<dbReference type="Gene3D" id="3.40.1190.10">
    <property type="entry name" value="Mur-like, catalytic domain"/>
    <property type="match status" value="1"/>
</dbReference>
<dbReference type="InterPro" id="IPR011761">
    <property type="entry name" value="ATP-grasp"/>
</dbReference>
<dbReference type="Gene3D" id="3.30.470.20">
    <property type="entry name" value="ATP-grasp fold, B domain"/>
    <property type="match status" value="2"/>
</dbReference>
<evidence type="ECO:0000256" key="2">
    <source>
        <dbReference type="ARBA" id="ARBA00004752"/>
    </source>
</evidence>
<reference evidence="17" key="1">
    <citation type="submission" date="2015-07" db="EMBL/GenBank/DDBJ databases">
        <title>Draft genome sequence of the purine-degrading Gottschalkia purinilyticum DSM 1384 (formerly Clostridium purinilyticum).</title>
        <authorList>
            <person name="Poehlein A."/>
            <person name="Schiel-Bengelsdorf B."/>
            <person name="Bengelsdorf F.R."/>
            <person name="Daniel R."/>
            <person name="Duerre P."/>
        </authorList>
    </citation>
    <scope>NUCLEOTIDE SEQUENCE [LARGE SCALE GENOMIC DNA]</scope>
    <source>
        <strain evidence="17">DSM 1384</strain>
    </source>
</reference>
<dbReference type="PROSITE" id="PS50975">
    <property type="entry name" value="ATP_GRASP"/>
    <property type="match status" value="1"/>
</dbReference>
<evidence type="ECO:0000313" key="16">
    <source>
        <dbReference type="EMBL" id="KNF08489.1"/>
    </source>
</evidence>
<dbReference type="STRING" id="1503.CLPU_7c01170"/>
<dbReference type="InterPro" id="IPR005479">
    <property type="entry name" value="CPAse_ATP-bd"/>
</dbReference>
<dbReference type="Pfam" id="PF08245">
    <property type="entry name" value="Mur_ligase_M"/>
    <property type="match status" value="1"/>
</dbReference>
<comment type="catalytic activity">
    <reaction evidence="13">
        <text>[L-4-(L-arginin-2-N-yl)aspartate](n) + L-aspartate + ATP = [L-4-(L-arginin-2-N-yl)aspartate](n)-L-aspartate + ADP + phosphate + H(+)</text>
        <dbReference type="Rhea" id="RHEA:13277"/>
        <dbReference type="Rhea" id="RHEA-COMP:13728"/>
        <dbReference type="Rhea" id="RHEA-COMP:13733"/>
        <dbReference type="ChEBI" id="CHEBI:15378"/>
        <dbReference type="ChEBI" id="CHEBI:29991"/>
        <dbReference type="ChEBI" id="CHEBI:30616"/>
        <dbReference type="ChEBI" id="CHEBI:43474"/>
        <dbReference type="ChEBI" id="CHEBI:137986"/>
        <dbReference type="ChEBI" id="CHEBI:137990"/>
        <dbReference type="ChEBI" id="CHEBI:456216"/>
        <dbReference type="EC" id="6.3.2.29"/>
    </reaction>
</comment>
<sequence length="879" mass="97357">MKIIDINVFRGRNIYSHKPVIKVLIDLEDLSDKTTIEFDNFNDYLLDLFPSLIEHHCGLGKHGGFVERIREGTYFAHVAEHLTLELQAILGYEVFFGKTRVKESPSLYNMIIEYKNENVAIECVKQSINIIDCIIRNENIDLDNILDSLNNIKERYELGPSSRAIFDEAKKRGIPIRRLGDESILELGYGKYSKLIQAALTDSTSGISIDISCNKQLTKQLLAENNIPVAYGEIANTIDEALRIAREIGYPVVLKPLDGNQGKGVVLNVSSPKELEDNFNIPIRYSNSVLVEKYIKGKDYRVLVVKDKVCAVAERRAPEIIGDGIHTIRELVDIENTSELRGYGHEKPQTKIRLDEIALNYLEKNNLTEYSIPQLGQIVKLRGNGNISTGGSAVECTNDIHPYNIKIAVDAAKIIGLDIAGIDITTKDISKPITECEGALIEVNAVPGLRMHLHPTIGNSINVASDILDFLYPEGTPYSIPIIATTGTNGKTTTTRLIGHSLSLSGKKVGMTTSSGIYIDNKCILEGDNTGPLSARNVLSSKEIDIALLEVARGGLVRKGLGYDAADVGILTNIGDDHIGLDGIESIEDLAFAKSLVLEAVKPDGYSVLNADDKMIEYFINRASGNLILFSKTYENEILIRHIKEGKTALFIEDDSIYVYDNFERTKLIDLNSVPITFNGILECNIENVLAGSSALYALGTPLDIIREGLKTFKPDVNMNPGRFNIFELRNRKVMIDYGHNIEGYEEVGKFVSKLNVPRSIGVIGVPGDRLDEQIFNIGVKCSEIFSKVYIKEDMVLRGRKPGEVANILYKGLLSANFNADNIKIVPSEIEALKTAVSESEDGDFITLFYEEFDPAINLITQLQNEELNKNDVAFSMLG</sequence>
<evidence type="ECO:0000256" key="7">
    <source>
        <dbReference type="ARBA" id="ARBA00022036"/>
    </source>
</evidence>
<evidence type="ECO:0000256" key="10">
    <source>
        <dbReference type="ARBA" id="ARBA00022840"/>
    </source>
</evidence>
<dbReference type="InterPro" id="IPR013221">
    <property type="entry name" value="Mur_ligase_cen"/>
</dbReference>
<evidence type="ECO:0000256" key="6">
    <source>
        <dbReference type="ARBA" id="ARBA00013005"/>
    </source>
</evidence>
<comment type="caution">
    <text evidence="16">The sequence shown here is derived from an EMBL/GenBank/DDBJ whole genome shotgun (WGS) entry which is preliminary data.</text>
</comment>
<evidence type="ECO:0000256" key="12">
    <source>
        <dbReference type="ARBA" id="ARBA00048094"/>
    </source>
</evidence>
<dbReference type="InterPro" id="IPR004101">
    <property type="entry name" value="Mur_ligase_C"/>
</dbReference>
<comment type="similarity">
    <text evidence="3">In the C-terminal section; belongs to the MurCDEF family.</text>
</comment>
<dbReference type="EC" id="6.3.2.30" evidence="5"/>
<protein>
    <recommendedName>
        <fullName evidence="7">Cyanophycin synthetase</fullName>
        <ecNumber evidence="6">6.3.2.29</ecNumber>
        <ecNumber evidence="5">6.3.2.30</ecNumber>
    </recommendedName>
    <alternativeName>
        <fullName evidence="11">Cyanophycin synthase</fullName>
    </alternativeName>
</protein>
<dbReference type="GO" id="GO:0071161">
    <property type="term" value="F:cyanophycin synthetase activity (L-arginine-adding)"/>
    <property type="evidence" value="ECO:0007669"/>
    <property type="project" value="UniProtKB-EC"/>
</dbReference>
<organism evidence="16 17">
    <name type="scientific">Gottschalkia purinilytica</name>
    <name type="common">Clostridium purinilyticum</name>
    <dbReference type="NCBI Taxonomy" id="1503"/>
    <lineage>
        <taxon>Bacteria</taxon>
        <taxon>Bacillati</taxon>
        <taxon>Bacillota</taxon>
        <taxon>Tissierellia</taxon>
        <taxon>Tissierellales</taxon>
        <taxon>Gottschalkiaceae</taxon>
        <taxon>Gottschalkia</taxon>
    </lineage>
</organism>
<proteinExistence type="inferred from homology"/>
<dbReference type="Proteomes" id="UP000037267">
    <property type="component" value="Unassembled WGS sequence"/>
</dbReference>
<feature type="domain" description="ATP-grasp" evidence="15">
    <location>
        <begin position="219"/>
        <end position="472"/>
    </location>
</feature>
<dbReference type="GO" id="GO:0046872">
    <property type="term" value="F:metal ion binding"/>
    <property type="evidence" value="ECO:0007669"/>
    <property type="project" value="InterPro"/>
</dbReference>
<dbReference type="PANTHER" id="PTHR23135:SF18">
    <property type="entry name" value="CYANOPHYCIN SYNTHETASE"/>
    <property type="match status" value="1"/>
</dbReference>
<evidence type="ECO:0000256" key="8">
    <source>
        <dbReference type="ARBA" id="ARBA00022598"/>
    </source>
</evidence>
<keyword evidence="9 14" id="KW-0547">Nucleotide-binding</keyword>
<dbReference type="EMBL" id="LGSS01000007">
    <property type="protein sequence ID" value="KNF08489.1"/>
    <property type="molecule type" value="Genomic_DNA"/>
</dbReference>
<dbReference type="Pfam" id="PF02875">
    <property type="entry name" value="Mur_ligase_C"/>
    <property type="match status" value="1"/>
</dbReference>
<name>A0A0L0WAF3_GOTPU</name>